<dbReference type="Proteomes" id="UP000189513">
    <property type="component" value="Unassembled WGS sequence"/>
</dbReference>
<proteinExistence type="predicted"/>
<dbReference type="PANTHER" id="PTHR12894">
    <property type="entry name" value="CNH DOMAIN CONTAINING"/>
    <property type="match status" value="1"/>
</dbReference>
<dbReference type="GO" id="GO:0006914">
    <property type="term" value="P:autophagy"/>
    <property type="evidence" value="ECO:0007669"/>
    <property type="project" value="TreeGrafter"/>
</dbReference>
<feature type="compositionally biased region" description="Acidic residues" evidence="1">
    <location>
        <begin position="102"/>
        <end position="117"/>
    </location>
</feature>
<dbReference type="GO" id="GO:0005737">
    <property type="term" value="C:cytoplasm"/>
    <property type="evidence" value="ECO:0007669"/>
    <property type="project" value="TreeGrafter"/>
</dbReference>
<evidence type="ECO:0000313" key="3">
    <source>
        <dbReference type="Proteomes" id="UP000189513"/>
    </source>
</evidence>
<dbReference type="GO" id="GO:0016020">
    <property type="term" value="C:membrane"/>
    <property type="evidence" value="ECO:0007669"/>
    <property type="project" value="TreeGrafter"/>
</dbReference>
<dbReference type="AlphaFoldDB" id="A0A1V2L0V7"/>
<gene>
    <name evidence="2" type="ORF">BON22_4622</name>
</gene>
<protein>
    <submittedName>
        <fullName evidence="2">Vacuolar protein sorting-associated protein 3</fullName>
    </submittedName>
</protein>
<sequence length="783" mass="87579">MAKKKKSKSKVKKSQEQSSRESVVAEEVEQSVKHAEDTTSQTDSQNDLKDDPKSVTGEQLQSESEKKEETHESTVEAGPDDGDEEQEQEQEQEKDTNTVTEVQDDTSDDAGKDEDETNSAGKSSATSDKEVAETSTSNVTETEEDQVEPVKSSDIAPEDKQETEDNTSNTLISVTPGPYTLSSLHLEVPPSLGTTTAICHHENNIYLGHLLQCFSLPSTSPLTIGRIKDVNSIELDLNKKAKCDENGVHVAIMTKSQLRIVNVTKQALRLVKDVKCGAICGKRREDRLIVAHDGQYEMLDIKRELNNRTMLFPVNTAGADIDQEHQLTPFVEGVGNDEFLLVCGTGKDDPAMGLVVNLKGDVSRGTIPMLSYPDSVLTDNDAVITVRGGEVTAYSLEDQRELQTWAFAQRVHVTRVEPLSVNASKLVELITLKPIVGSDPKRDAKELEFAQSISKVNCSILIFSETLVETIVPQSRLERLQSVTKLKVLEKELATSQATTELTVIEVEYLNLQISLMRLVEHNYDAALESWTNGTLDPRILIYIFGYEVYGDLYIFGGLIPLTLKLRKSIKETAFNTFFELFLERWLLKHTVENRDIITTIELTTVLYHLNNPQQLIQTLKLVSTVDVVPILRQHGKHLALAHILAEREDPKSAIFIHKDLIDHKITDQGFDSSNSLHIICELSKKCDDEDFIRETGMWLLRHDAKLAISFMNSSKLSLHSLQTGMERSEEVKHVIESIDDAGLKYNYLSQVFVSMGQEKMKLSLKKGLYKSLLKSLSARRVL</sequence>
<dbReference type="EMBL" id="MPUK01000011">
    <property type="protein sequence ID" value="ONH65513.1"/>
    <property type="molecule type" value="Genomic_DNA"/>
</dbReference>
<dbReference type="VEuPathDB" id="FungiDB:BON22_4622"/>
<organism evidence="2 3">
    <name type="scientific">Cyberlindnera fabianii</name>
    <name type="common">Yeast</name>
    <name type="synonym">Hansenula fabianii</name>
    <dbReference type="NCBI Taxonomy" id="36022"/>
    <lineage>
        <taxon>Eukaryota</taxon>
        <taxon>Fungi</taxon>
        <taxon>Dikarya</taxon>
        <taxon>Ascomycota</taxon>
        <taxon>Saccharomycotina</taxon>
        <taxon>Saccharomycetes</taxon>
        <taxon>Phaffomycetales</taxon>
        <taxon>Phaffomycetaceae</taxon>
        <taxon>Cyberlindnera</taxon>
    </lineage>
</organism>
<feature type="compositionally biased region" description="Basic and acidic residues" evidence="1">
    <location>
        <begin position="63"/>
        <end position="74"/>
    </location>
</feature>
<accession>A0A1V2L0V7</accession>
<evidence type="ECO:0000256" key="1">
    <source>
        <dbReference type="SAM" id="MobiDB-lite"/>
    </source>
</evidence>
<dbReference type="GO" id="GO:0034058">
    <property type="term" value="P:endosomal vesicle fusion"/>
    <property type="evidence" value="ECO:0007669"/>
    <property type="project" value="TreeGrafter"/>
</dbReference>
<comment type="caution">
    <text evidence="2">The sequence shown here is derived from an EMBL/GenBank/DDBJ whole genome shotgun (WGS) entry which is preliminary data.</text>
</comment>
<keyword evidence="3" id="KW-1185">Reference proteome</keyword>
<feature type="compositionally biased region" description="Basic residues" evidence="1">
    <location>
        <begin position="1"/>
        <end position="12"/>
    </location>
</feature>
<dbReference type="PANTHER" id="PTHR12894:SF27">
    <property type="entry name" value="TRANSFORMING GROWTH FACTOR-BETA RECEPTOR-ASSOCIATED PROTEIN 1"/>
    <property type="match status" value="1"/>
</dbReference>
<dbReference type="OMA" id="CHHENNI"/>
<feature type="region of interest" description="Disordered" evidence="1">
    <location>
        <begin position="1"/>
        <end position="174"/>
    </location>
</feature>
<evidence type="ECO:0000313" key="2">
    <source>
        <dbReference type="EMBL" id="ONH65513.1"/>
    </source>
</evidence>
<name>A0A1V2L0V7_CYBFA</name>
<feature type="compositionally biased region" description="Acidic residues" evidence="1">
    <location>
        <begin position="78"/>
        <end position="90"/>
    </location>
</feature>
<dbReference type="STRING" id="36022.A0A1V2L0V7"/>
<reference evidence="3" key="1">
    <citation type="journal article" date="2017" name="Genome Announc.">
        <title>Genome sequences of Cyberlindnera fabianii 65, Pichia kudriavzevii 129, and Saccharomyces cerevisiae 131 isolated from fermented masau fruits in Zimbabwe.</title>
        <authorList>
            <person name="van Rijswijck I.M.H."/>
            <person name="Derks M.F.L."/>
            <person name="Abee T."/>
            <person name="de Ridder D."/>
            <person name="Smid E.J."/>
        </authorList>
    </citation>
    <scope>NUCLEOTIDE SEQUENCE [LARGE SCALE GENOMIC DNA]</scope>
    <source>
        <strain evidence="3">65</strain>
    </source>
</reference>
<dbReference type="InterPro" id="IPR032914">
    <property type="entry name" value="Vam6/VPS39/TRAP1"/>
</dbReference>